<proteinExistence type="predicted"/>
<dbReference type="EMBL" id="CP101988">
    <property type="protein sequence ID" value="UUI76825.1"/>
    <property type="molecule type" value="Genomic_DNA"/>
</dbReference>
<organism evidence="3 4">
    <name type="scientific">Cellulomonas chengniuliangii</name>
    <dbReference type="NCBI Taxonomy" id="2968084"/>
    <lineage>
        <taxon>Bacteria</taxon>
        <taxon>Bacillati</taxon>
        <taxon>Actinomycetota</taxon>
        <taxon>Actinomycetes</taxon>
        <taxon>Micrococcales</taxon>
        <taxon>Cellulomonadaceae</taxon>
        <taxon>Cellulomonas</taxon>
    </lineage>
</organism>
<dbReference type="Proteomes" id="UP001316189">
    <property type="component" value="Chromosome"/>
</dbReference>
<feature type="transmembrane region" description="Helical" evidence="1">
    <location>
        <begin position="62"/>
        <end position="80"/>
    </location>
</feature>
<protein>
    <submittedName>
        <fullName evidence="3">PH domain-containing protein</fullName>
    </submittedName>
</protein>
<name>A0ABY5L5T3_9CELL</name>
<keyword evidence="1" id="KW-0472">Membrane</keyword>
<evidence type="ECO:0000313" key="3">
    <source>
        <dbReference type="EMBL" id="UUI76825.1"/>
    </source>
</evidence>
<dbReference type="RefSeq" id="WP_227569130.1">
    <property type="nucleotide sequence ID" value="NZ_CP101988.1"/>
</dbReference>
<evidence type="ECO:0000313" key="4">
    <source>
        <dbReference type="Proteomes" id="UP001316189"/>
    </source>
</evidence>
<keyword evidence="4" id="KW-1185">Reference proteome</keyword>
<feature type="domain" description="Low molecular weight protein antigen 6 PH" evidence="2">
    <location>
        <begin position="87"/>
        <end position="152"/>
    </location>
</feature>
<sequence length="166" mass="18002">MTEHSPGASRGDDDRPGLADLYAPFRPRYARLVTLGLAGVVLALTVVLIVTFPRLAPGSDVLGDQVGFGLVGGAIALFCWRQATVSARVDPQGISVRNLVFSRRLEWAEIVLVRFGEGRPWAQLDLADGDTLAVMGVQRADGARAEREARRLATLVELHSRTPRDD</sequence>
<feature type="transmembrane region" description="Helical" evidence="1">
    <location>
        <begin position="32"/>
        <end position="56"/>
    </location>
</feature>
<dbReference type="Pfam" id="PF10756">
    <property type="entry name" value="bPH_6"/>
    <property type="match status" value="1"/>
</dbReference>
<accession>A0ABY5L5T3</accession>
<keyword evidence="1" id="KW-0812">Transmembrane</keyword>
<reference evidence="3 4" key="1">
    <citation type="submission" date="2022-07" db="EMBL/GenBank/DDBJ databases">
        <title>Novel species in genus cellulomonas.</title>
        <authorList>
            <person name="Ye L."/>
        </authorList>
    </citation>
    <scope>NUCLEOTIDE SEQUENCE [LARGE SCALE GENOMIC DNA]</scope>
    <source>
        <strain evidence="4">zg-Y338</strain>
    </source>
</reference>
<evidence type="ECO:0000256" key="1">
    <source>
        <dbReference type="SAM" id="Phobius"/>
    </source>
</evidence>
<evidence type="ECO:0000259" key="2">
    <source>
        <dbReference type="Pfam" id="PF10756"/>
    </source>
</evidence>
<dbReference type="InterPro" id="IPR019692">
    <property type="entry name" value="CFP-6_PH"/>
</dbReference>
<gene>
    <name evidence="3" type="ORF">NP064_08125</name>
</gene>
<keyword evidence="1" id="KW-1133">Transmembrane helix</keyword>